<feature type="domain" description="SWIRM" evidence="7">
    <location>
        <begin position="361"/>
        <end position="447"/>
    </location>
</feature>
<evidence type="ECO:0000313" key="11">
    <source>
        <dbReference type="RefSeq" id="XP_003738272.2"/>
    </source>
</evidence>
<dbReference type="PROSITE" id="PS51294">
    <property type="entry name" value="HTH_MYB"/>
    <property type="match status" value="1"/>
</dbReference>
<evidence type="ECO:0000259" key="6">
    <source>
        <dbReference type="PROSITE" id="PS50090"/>
    </source>
</evidence>
<dbReference type="KEGG" id="goe:100907639"/>
<sequence>MDAMKEEEKCSGCGLVVDILVTRFECREEGCHAGVICTQCFSYGVEFGDHKSDHSYAVLTADQPLLDWDWTGAEEIKLLEAIEACGLGNWVDVAKRMGNKTDLQCETHYMKHYIYGSASVDLEDLKGDDKKDTIPPEYYIGPSPVLYLPSKVPLRPELGSVEHSELYAGYCPPRGDFFDEPDAAADKILNNHKLSCVYFPFFPELQMAMVQIYRSRLIQRERIKEVIAEHGLLDASQNAHWISRYADDFGERNVRGLLPLVQIMSADAFLSAMESMKAVEELKHKISALQKARTNGLKRLEEIPQFKRLDIQRRNLHVKPSQCRDVFFNRKNDAALEKFLQKRFREEASKITYDGDHKGARKKKPAPPPLAIENFPNFEKLSPQEKEFCSTLRLAPSSFLSMRNQLLAECRKSEGLRLSRAREVCNIDVNKTKRLYDFLLENNQIHR</sequence>
<dbReference type="GO" id="GO:0006338">
    <property type="term" value="P:chromatin remodeling"/>
    <property type="evidence" value="ECO:0007669"/>
    <property type="project" value="TreeGrafter"/>
</dbReference>
<dbReference type="Pfam" id="PF04433">
    <property type="entry name" value="SWIRM"/>
    <property type="match status" value="1"/>
</dbReference>
<evidence type="ECO:0000256" key="1">
    <source>
        <dbReference type="ARBA" id="ARBA00004123"/>
    </source>
</evidence>
<dbReference type="SMART" id="SM00717">
    <property type="entry name" value="SANT"/>
    <property type="match status" value="1"/>
</dbReference>
<dbReference type="Pfam" id="PF25299">
    <property type="entry name" value="ZZ_ADA2"/>
    <property type="match status" value="1"/>
</dbReference>
<dbReference type="PANTHER" id="PTHR12374:SF20">
    <property type="entry name" value="TRANSCRIPTIONAL ADAPTER 2-ALPHA"/>
    <property type="match status" value="1"/>
</dbReference>
<gene>
    <name evidence="11" type="primary">LOC100907639</name>
</gene>
<dbReference type="GO" id="GO:0006357">
    <property type="term" value="P:regulation of transcription by RNA polymerase II"/>
    <property type="evidence" value="ECO:0007669"/>
    <property type="project" value="TreeGrafter"/>
</dbReference>
<dbReference type="InterPro" id="IPR055141">
    <property type="entry name" value="TADA2A_B-like_dom"/>
</dbReference>
<dbReference type="InterPro" id="IPR000433">
    <property type="entry name" value="Znf_ZZ"/>
</dbReference>
<name>A0AAJ6QN48_9ACAR</name>
<keyword evidence="2" id="KW-0479">Metal-binding</keyword>
<dbReference type="PROSITE" id="PS50090">
    <property type="entry name" value="MYB_LIKE"/>
    <property type="match status" value="1"/>
</dbReference>
<dbReference type="Proteomes" id="UP000694867">
    <property type="component" value="Unplaced"/>
</dbReference>
<dbReference type="InterPro" id="IPR036388">
    <property type="entry name" value="WH-like_DNA-bd_sf"/>
</dbReference>
<dbReference type="InterPro" id="IPR017884">
    <property type="entry name" value="SANT_dom"/>
</dbReference>
<evidence type="ECO:0000256" key="4">
    <source>
        <dbReference type="ARBA" id="ARBA00022833"/>
    </source>
</evidence>
<dbReference type="Pfam" id="PF00249">
    <property type="entry name" value="Myb_DNA-binding"/>
    <property type="match status" value="1"/>
</dbReference>
<dbReference type="Pfam" id="PF22941">
    <property type="entry name" value="TADA2A-like_3rd"/>
    <property type="match status" value="1"/>
</dbReference>
<keyword evidence="10" id="KW-1185">Reference proteome</keyword>
<dbReference type="FunFam" id="1.10.10.60:FF:000110">
    <property type="entry name" value="Transcriptional adapter"/>
    <property type="match status" value="1"/>
</dbReference>
<proteinExistence type="predicted"/>
<dbReference type="Gene3D" id="1.10.10.10">
    <property type="entry name" value="Winged helix-like DNA-binding domain superfamily/Winged helix DNA-binding domain"/>
    <property type="match status" value="1"/>
</dbReference>
<dbReference type="GO" id="GO:0003713">
    <property type="term" value="F:transcription coactivator activity"/>
    <property type="evidence" value="ECO:0007669"/>
    <property type="project" value="TreeGrafter"/>
</dbReference>
<evidence type="ECO:0000259" key="7">
    <source>
        <dbReference type="PROSITE" id="PS50934"/>
    </source>
</evidence>
<evidence type="ECO:0000256" key="5">
    <source>
        <dbReference type="ARBA" id="ARBA00023242"/>
    </source>
</evidence>
<dbReference type="RefSeq" id="XP_003738272.2">
    <property type="nucleotide sequence ID" value="XM_003738224.3"/>
</dbReference>
<dbReference type="PANTHER" id="PTHR12374">
    <property type="entry name" value="TRANSCRIPTIONAL ADAPTOR 2 ADA2 -RELATED"/>
    <property type="match status" value="1"/>
</dbReference>
<evidence type="ECO:0000256" key="3">
    <source>
        <dbReference type="ARBA" id="ARBA00022771"/>
    </source>
</evidence>
<dbReference type="PROSITE" id="PS51293">
    <property type="entry name" value="SANT"/>
    <property type="match status" value="1"/>
</dbReference>
<evidence type="ECO:0000259" key="9">
    <source>
        <dbReference type="PROSITE" id="PS51294"/>
    </source>
</evidence>
<dbReference type="CDD" id="cd00167">
    <property type="entry name" value="SANT"/>
    <property type="match status" value="1"/>
</dbReference>
<dbReference type="InterPro" id="IPR009057">
    <property type="entry name" value="Homeodomain-like_sf"/>
</dbReference>
<keyword evidence="3" id="KW-0863">Zinc-finger</keyword>
<dbReference type="AlphaFoldDB" id="A0AAJ6QN48"/>
<dbReference type="GO" id="GO:0003682">
    <property type="term" value="F:chromatin binding"/>
    <property type="evidence" value="ECO:0007669"/>
    <property type="project" value="TreeGrafter"/>
</dbReference>
<reference evidence="11" key="1">
    <citation type="submission" date="2025-08" db="UniProtKB">
        <authorList>
            <consortium name="RefSeq"/>
        </authorList>
    </citation>
    <scope>IDENTIFICATION</scope>
</reference>
<dbReference type="Gene3D" id="1.10.10.60">
    <property type="entry name" value="Homeodomain-like"/>
    <property type="match status" value="1"/>
</dbReference>
<feature type="domain" description="HTH myb-type" evidence="9">
    <location>
        <begin position="70"/>
        <end position="117"/>
    </location>
</feature>
<dbReference type="GO" id="GO:0140672">
    <property type="term" value="C:ATAC complex"/>
    <property type="evidence" value="ECO:0007669"/>
    <property type="project" value="UniProtKB-ARBA"/>
</dbReference>
<evidence type="ECO:0000256" key="2">
    <source>
        <dbReference type="ARBA" id="ARBA00022723"/>
    </source>
</evidence>
<dbReference type="InterPro" id="IPR001005">
    <property type="entry name" value="SANT/Myb"/>
</dbReference>
<dbReference type="GeneID" id="100907639"/>
<dbReference type="InterPro" id="IPR017930">
    <property type="entry name" value="Myb_dom"/>
</dbReference>
<organism evidence="10 11">
    <name type="scientific">Galendromus occidentalis</name>
    <name type="common">western predatory mite</name>
    <dbReference type="NCBI Taxonomy" id="34638"/>
    <lineage>
        <taxon>Eukaryota</taxon>
        <taxon>Metazoa</taxon>
        <taxon>Ecdysozoa</taxon>
        <taxon>Arthropoda</taxon>
        <taxon>Chelicerata</taxon>
        <taxon>Arachnida</taxon>
        <taxon>Acari</taxon>
        <taxon>Parasitiformes</taxon>
        <taxon>Mesostigmata</taxon>
        <taxon>Gamasina</taxon>
        <taxon>Phytoseioidea</taxon>
        <taxon>Phytoseiidae</taxon>
        <taxon>Typhlodrominae</taxon>
        <taxon>Galendromus</taxon>
    </lineage>
</organism>
<dbReference type="GO" id="GO:0008270">
    <property type="term" value="F:zinc ion binding"/>
    <property type="evidence" value="ECO:0007669"/>
    <property type="project" value="UniProtKB-KW"/>
</dbReference>
<keyword evidence="5" id="KW-0539">Nucleus</keyword>
<dbReference type="CTD" id="373884"/>
<dbReference type="GO" id="GO:0005634">
    <property type="term" value="C:nucleus"/>
    <property type="evidence" value="ECO:0007669"/>
    <property type="project" value="UniProtKB-SubCell"/>
</dbReference>
<dbReference type="PROSITE" id="PS50934">
    <property type="entry name" value="SWIRM"/>
    <property type="match status" value="1"/>
</dbReference>
<feature type="domain" description="SANT" evidence="8">
    <location>
        <begin position="65"/>
        <end position="117"/>
    </location>
</feature>
<protein>
    <submittedName>
        <fullName evidence="11">Transcriptional adapter 2-alpha</fullName>
    </submittedName>
</protein>
<dbReference type="FunFam" id="1.10.10.10:FF:000087">
    <property type="entry name" value="Transcriptional adapter 2"/>
    <property type="match status" value="1"/>
</dbReference>
<dbReference type="SUPFAM" id="SSF46689">
    <property type="entry name" value="Homeodomain-like"/>
    <property type="match status" value="2"/>
</dbReference>
<comment type="subcellular location">
    <subcellularLocation>
        <location evidence="1">Nucleus</location>
    </subcellularLocation>
</comment>
<dbReference type="InterPro" id="IPR007526">
    <property type="entry name" value="SWIRM"/>
</dbReference>
<feature type="domain" description="Myb-like" evidence="6">
    <location>
        <begin position="70"/>
        <end position="113"/>
    </location>
</feature>
<keyword evidence="4" id="KW-0862">Zinc</keyword>
<evidence type="ECO:0000313" key="10">
    <source>
        <dbReference type="Proteomes" id="UP000694867"/>
    </source>
</evidence>
<accession>A0AAJ6QN48</accession>
<evidence type="ECO:0000259" key="8">
    <source>
        <dbReference type="PROSITE" id="PS51293"/>
    </source>
</evidence>